<dbReference type="InterPro" id="IPR050765">
    <property type="entry name" value="Riboflavin_Biosynth_HTPR"/>
</dbReference>
<dbReference type="Gene3D" id="3.40.430.10">
    <property type="entry name" value="Dihydrofolate Reductase, subunit A"/>
    <property type="match status" value="1"/>
</dbReference>
<dbReference type="GO" id="GO:0008703">
    <property type="term" value="F:5-amino-6-(5-phosphoribosylamino)uracil reductase activity"/>
    <property type="evidence" value="ECO:0007669"/>
    <property type="project" value="InterPro"/>
</dbReference>
<dbReference type="InterPro" id="IPR024072">
    <property type="entry name" value="DHFR-like_dom_sf"/>
</dbReference>
<dbReference type="InterPro" id="IPR002734">
    <property type="entry name" value="RibDG_C"/>
</dbReference>
<organism evidence="2 3">
    <name type="scientific">Nocardioides jishulii</name>
    <dbReference type="NCBI Taxonomy" id="2575440"/>
    <lineage>
        <taxon>Bacteria</taxon>
        <taxon>Bacillati</taxon>
        <taxon>Actinomycetota</taxon>
        <taxon>Actinomycetes</taxon>
        <taxon>Propionibacteriales</taxon>
        <taxon>Nocardioidaceae</taxon>
        <taxon>Nocardioides</taxon>
    </lineage>
</organism>
<proteinExistence type="predicted"/>
<evidence type="ECO:0000313" key="3">
    <source>
        <dbReference type="Proteomes" id="UP000307808"/>
    </source>
</evidence>
<dbReference type="RefSeq" id="WP_137065053.1">
    <property type="nucleotide sequence ID" value="NZ_CP040748.1"/>
</dbReference>
<dbReference type="EMBL" id="SZPY01000001">
    <property type="protein sequence ID" value="TKI64595.1"/>
    <property type="molecule type" value="Genomic_DNA"/>
</dbReference>
<name>A0A4U2YUI4_9ACTN</name>
<dbReference type="Pfam" id="PF01872">
    <property type="entry name" value="RibD_C"/>
    <property type="match status" value="1"/>
</dbReference>
<dbReference type="PANTHER" id="PTHR38011:SF11">
    <property type="entry name" value="2,5-DIAMINO-6-RIBOSYLAMINO-4(3H)-PYRIMIDINONE 5'-PHOSPHATE REDUCTASE"/>
    <property type="match status" value="1"/>
</dbReference>
<evidence type="ECO:0000259" key="1">
    <source>
        <dbReference type="Pfam" id="PF01872"/>
    </source>
</evidence>
<evidence type="ECO:0000313" key="2">
    <source>
        <dbReference type="EMBL" id="TKI64595.1"/>
    </source>
</evidence>
<sequence length="184" mass="19534">MSTIFYTGCSLDGYIADPHHDLSWLVTRDIDAGGAMGFETFQPRLGAAVMGASTWQWLLDHGEQAAMGGLATWVLTHREFQPVEGVSFVAADTLDDVRSVHAAASEAAGGKDVWLVGGGELVARFVEAGLVDELWVQLAPVTLGAGAPLLPARVELRLEEVVRNGDFVCTRYTVLGPGLAPVGE</sequence>
<dbReference type="PANTHER" id="PTHR38011">
    <property type="entry name" value="DIHYDROFOLATE REDUCTASE FAMILY PROTEIN (AFU_ORTHOLOGUE AFUA_8G06820)"/>
    <property type="match status" value="1"/>
</dbReference>
<dbReference type="SUPFAM" id="SSF53597">
    <property type="entry name" value="Dihydrofolate reductase-like"/>
    <property type="match status" value="1"/>
</dbReference>
<comment type="caution">
    <text evidence="2">The sequence shown here is derived from an EMBL/GenBank/DDBJ whole genome shotgun (WGS) entry which is preliminary data.</text>
</comment>
<feature type="domain" description="Bacterial bifunctional deaminase-reductase C-terminal" evidence="1">
    <location>
        <begin position="71"/>
        <end position="152"/>
    </location>
</feature>
<dbReference type="GO" id="GO:0009231">
    <property type="term" value="P:riboflavin biosynthetic process"/>
    <property type="evidence" value="ECO:0007669"/>
    <property type="project" value="InterPro"/>
</dbReference>
<dbReference type="AlphaFoldDB" id="A0A4U2YUI4"/>
<dbReference type="OrthoDB" id="3427770at2"/>
<protein>
    <submittedName>
        <fullName evidence="2">Dihydrofolate reductase</fullName>
    </submittedName>
</protein>
<keyword evidence="3" id="KW-1185">Reference proteome</keyword>
<dbReference type="Proteomes" id="UP000307808">
    <property type="component" value="Unassembled WGS sequence"/>
</dbReference>
<accession>A0A4U2YUI4</accession>
<reference evidence="2 3" key="1">
    <citation type="submission" date="2019-04" db="EMBL/GenBank/DDBJ databases">
        <authorList>
            <person name="Dong K."/>
        </authorList>
    </citation>
    <scope>NUCLEOTIDE SEQUENCE [LARGE SCALE GENOMIC DNA]</scope>
    <source>
        <strain evidence="3">dk3543</strain>
    </source>
</reference>
<gene>
    <name evidence="2" type="ORF">FC770_05600</name>
</gene>